<dbReference type="Gene3D" id="1.10.3720.10">
    <property type="entry name" value="MetI-like"/>
    <property type="match status" value="1"/>
</dbReference>
<feature type="transmembrane region" description="Helical" evidence="7">
    <location>
        <begin position="34"/>
        <end position="56"/>
    </location>
</feature>
<evidence type="ECO:0000256" key="6">
    <source>
        <dbReference type="ARBA" id="ARBA00023136"/>
    </source>
</evidence>
<dbReference type="InterPro" id="IPR035906">
    <property type="entry name" value="MetI-like_sf"/>
</dbReference>
<keyword evidence="3" id="KW-1003">Cell membrane</keyword>
<proteinExistence type="inferred from homology"/>
<feature type="transmembrane region" description="Helical" evidence="7">
    <location>
        <begin position="101"/>
        <end position="124"/>
    </location>
</feature>
<organism evidence="10 11">
    <name type="scientific">Kribbella italica</name>
    <dbReference type="NCBI Taxonomy" id="1540520"/>
    <lineage>
        <taxon>Bacteria</taxon>
        <taxon>Bacillati</taxon>
        <taxon>Actinomycetota</taxon>
        <taxon>Actinomycetes</taxon>
        <taxon>Propionibacteriales</taxon>
        <taxon>Kribbellaceae</taxon>
        <taxon>Kribbella</taxon>
    </lineage>
</organism>
<evidence type="ECO:0000256" key="4">
    <source>
        <dbReference type="ARBA" id="ARBA00022692"/>
    </source>
</evidence>
<evidence type="ECO:0000256" key="3">
    <source>
        <dbReference type="ARBA" id="ARBA00022475"/>
    </source>
</evidence>
<evidence type="ECO:0000256" key="2">
    <source>
        <dbReference type="ARBA" id="ARBA00022448"/>
    </source>
</evidence>
<sequence>MAVTHVESTAEHAPAARTGSPAPGRRGRSLPVRLLPYLLVAPTVLGTAYLLVYPLIRNLIISFQKFGIAQLIRGGADFVGLDNYRQILSDDMFWSVVLRTFVFTAINVSLIMVLATLIAVLIGALGKKMRLAVMGGLVVAWAIPVIAATTVFQWLFQSQLGVVNWVLVALGFEQFDGYAWFANGTSTFAIIVVLIVWQSVPFAALTLYAAMTTVPKELHESAQIDGAGGVKTFRLITFPILRPMFGLILCLEIIWVFKCFVQIWAISQGGPGNATLTLPVYAYQVAQSLNRYDLGAAISMVTVVILGVALLAYFRQMFKEEGEL</sequence>
<reference evidence="10 11" key="1">
    <citation type="submission" date="2020-08" db="EMBL/GenBank/DDBJ databases">
        <title>Sequencing the genomes of 1000 actinobacteria strains.</title>
        <authorList>
            <person name="Klenk H.-P."/>
        </authorList>
    </citation>
    <scope>NUCLEOTIDE SEQUENCE [LARGE SCALE GENOMIC DNA]</scope>
    <source>
        <strain evidence="10 11">DSM 28967</strain>
    </source>
</reference>
<comment type="caution">
    <text evidence="10">The sequence shown here is derived from an EMBL/GenBank/DDBJ whole genome shotgun (WGS) entry which is preliminary data.</text>
</comment>
<keyword evidence="4 7" id="KW-0812">Transmembrane</keyword>
<dbReference type="InterPro" id="IPR050809">
    <property type="entry name" value="UgpAE/MalFG_permease"/>
</dbReference>
<protein>
    <submittedName>
        <fullName evidence="10">N,N'-diacetylchitobiose transport system permease protein</fullName>
    </submittedName>
</protein>
<evidence type="ECO:0000313" key="11">
    <source>
        <dbReference type="Proteomes" id="UP000549971"/>
    </source>
</evidence>
<keyword evidence="5 7" id="KW-1133">Transmembrane helix</keyword>
<keyword evidence="6 7" id="KW-0472">Membrane</keyword>
<comment type="similarity">
    <text evidence="7">Belongs to the binding-protein-dependent transport system permease family.</text>
</comment>
<feature type="transmembrane region" description="Helical" evidence="7">
    <location>
        <begin position="294"/>
        <end position="314"/>
    </location>
</feature>
<dbReference type="AlphaFoldDB" id="A0A7W9JBY4"/>
<evidence type="ECO:0000256" key="7">
    <source>
        <dbReference type="RuleBase" id="RU363032"/>
    </source>
</evidence>
<feature type="domain" description="ABC transmembrane type-1" evidence="9">
    <location>
        <begin position="97"/>
        <end position="313"/>
    </location>
</feature>
<dbReference type="GO" id="GO:0055085">
    <property type="term" value="P:transmembrane transport"/>
    <property type="evidence" value="ECO:0007669"/>
    <property type="project" value="InterPro"/>
</dbReference>
<evidence type="ECO:0000256" key="5">
    <source>
        <dbReference type="ARBA" id="ARBA00022989"/>
    </source>
</evidence>
<dbReference type="SUPFAM" id="SSF161098">
    <property type="entry name" value="MetI-like"/>
    <property type="match status" value="1"/>
</dbReference>
<feature type="region of interest" description="Disordered" evidence="8">
    <location>
        <begin position="1"/>
        <end position="25"/>
    </location>
</feature>
<keyword evidence="2 7" id="KW-0813">Transport</keyword>
<dbReference type="PANTHER" id="PTHR43227:SF8">
    <property type="entry name" value="DIACETYLCHITOBIOSE UPTAKE SYSTEM PERMEASE PROTEIN DASB"/>
    <property type="match status" value="1"/>
</dbReference>
<feature type="transmembrane region" description="Helical" evidence="7">
    <location>
        <begin position="244"/>
        <end position="266"/>
    </location>
</feature>
<feature type="transmembrane region" description="Helical" evidence="7">
    <location>
        <begin position="188"/>
        <end position="210"/>
    </location>
</feature>
<keyword evidence="11" id="KW-1185">Reference proteome</keyword>
<dbReference type="RefSeq" id="WP_184800914.1">
    <property type="nucleotide sequence ID" value="NZ_JACHMY010000001.1"/>
</dbReference>
<comment type="subcellular location">
    <subcellularLocation>
        <location evidence="1 7">Cell membrane</location>
        <topology evidence="1 7">Multi-pass membrane protein</topology>
    </subcellularLocation>
</comment>
<evidence type="ECO:0000259" key="9">
    <source>
        <dbReference type="PROSITE" id="PS50928"/>
    </source>
</evidence>
<name>A0A7W9JBY4_9ACTN</name>
<evidence type="ECO:0000256" key="8">
    <source>
        <dbReference type="SAM" id="MobiDB-lite"/>
    </source>
</evidence>
<dbReference type="Proteomes" id="UP000549971">
    <property type="component" value="Unassembled WGS sequence"/>
</dbReference>
<gene>
    <name evidence="10" type="ORF">HDA39_006063</name>
</gene>
<evidence type="ECO:0000256" key="1">
    <source>
        <dbReference type="ARBA" id="ARBA00004651"/>
    </source>
</evidence>
<dbReference type="Pfam" id="PF00528">
    <property type="entry name" value="BPD_transp_1"/>
    <property type="match status" value="1"/>
</dbReference>
<dbReference type="InterPro" id="IPR000515">
    <property type="entry name" value="MetI-like"/>
</dbReference>
<dbReference type="PANTHER" id="PTHR43227">
    <property type="entry name" value="BLL4140 PROTEIN"/>
    <property type="match status" value="1"/>
</dbReference>
<feature type="transmembrane region" description="Helical" evidence="7">
    <location>
        <begin position="131"/>
        <end position="156"/>
    </location>
</feature>
<dbReference type="PROSITE" id="PS50928">
    <property type="entry name" value="ABC_TM1"/>
    <property type="match status" value="1"/>
</dbReference>
<dbReference type="CDD" id="cd06261">
    <property type="entry name" value="TM_PBP2"/>
    <property type="match status" value="1"/>
</dbReference>
<dbReference type="EMBL" id="JACHMY010000001">
    <property type="protein sequence ID" value="MBB5839329.1"/>
    <property type="molecule type" value="Genomic_DNA"/>
</dbReference>
<dbReference type="GO" id="GO:0005886">
    <property type="term" value="C:plasma membrane"/>
    <property type="evidence" value="ECO:0007669"/>
    <property type="project" value="UniProtKB-SubCell"/>
</dbReference>
<accession>A0A7W9JBY4</accession>
<evidence type="ECO:0000313" key="10">
    <source>
        <dbReference type="EMBL" id="MBB5839329.1"/>
    </source>
</evidence>